<evidence type="ECO:0000259" key="1">
    <source>
        <dbReference type="Pfam" id="PF18922"/>
    </source>
</evidence>
<dbReference type="EMBL" id="MN740410">
    <property type="protein sequence ID" value="QHU05215.1"/>
    <property type="molecule type" value="Genomic_DNA"/>
</dbReference>
<accession>A0A6C0JHG3</accession>
<name>A0A6C0JHG3_9ZZZZ</name>
<protein>
    <recommendedName>
        <fullName evidence="1">DUF5672 domain-containing protein</fullName>
    </recommendedName>
</protein>
<feature type="domain" description="DUF5672" evidence="1">
    <location>
        <begin position="94"/>
        <end position="212"/>
    </location>
</feature>
<sequence length="240" mass="28325">MADVEAFYLKNKTFKAADILWNNIPKISDNAAVIFEPRIYPNFSFTLNNFVHFLSEHNFSFYIFHSKENEKQVMDITKGRQNINYICFSEGNSTRDIYNDTLKSVEFYESIPCKRMLIFQTDSWIRTKGLEKFMDYGYIGAPHRNWEGTSMNGGLSLRNKQVCIDIIKKLGEEGKKTHHWEDTFFSVGCFEFFPELYPTLDVAKQFSSEWMFDSRSIGTHKFWYTVIDPQQRKHLMTITL</sequence>
<dbReference type="InterPro" id="IPR043729">
    <property type="entry name" value="DUF5672"/>
</dbReference>
<reference evidence="2" key="1">
    <citation type="journal article" date="2020" name="Nature">
        <title>Giant virus diversity and host interactions through global metagenomics.</title>
        <authorList>
            <person name="Schulz F."/>
            <person name="Roux S."/>
            <person name="Paez-Espino D."/>
            <person name="Jungbluth S."/>
            <person name="Walsh D.A."/>
            <person name="Denef V.J."/>
            <person name="McMahon K.D."/>
            <person name="Konstantinidis K.T."/>
            <person name="Eloe-Fadrosh E.A."/>
            <person name="Kyrpides N.C."/>
            <person name="Woyke T."/>
        </authorList>
    </citation>
    <scope>NUCLEOTIDE SEQUENCE</scope>
    <source>
        <strain evidence="2">GVMAG-M-3300027734-16</strain>
    </source>
</reference>
<organism evidence="2">
    <name type="scientific">viral metagenome</name>
    <dbReference type="NCBI Taxonomy" id="1070528"/>
    <lineage>
        <taxon>unclassified sequences</taxon>
        <taxon>metagenomes</taxon>
        <taxon>organismal metagenomes</taxon>
    </lineage>
</organism>
<dbReference type="Pfam" id="PF18922">
    <property type="entry name" value="DUF5672"/>
    <property type="match status" value="1"/>
</dbReference>
<dbReference type="AlphaFoldDB" id="A0A6C0JHG3"/>
<evidence type="ECO:0000313" key="2">
    <source>
        <dbReference type="EMBL" id="QHU05215.1"/>
    </source>
</evidence>
<proteinExistence type="predicted"/>